<name>R7A9I3_9FIRM</name>
<evidence type="ECO:0000313" key="1">
    <source>
        <dbReference type="EMBL" id="CDD57463.1"/>
    </source>
</evidence>
<organism evidence="1 2">
    <name type="scientific">Bacteroides pectinophilus CAG:437</name>
    <dbReference type="NCBI Taxonomy" id="1263051"/>
    <lineage>
        <taxon>Bacteria</taxon>
        <taxon>Bacillati</taxon>
        <taxon>Bacillota</taxon>
        <taxon>Clostridia</taxon>
        <taxon>Eubacteriales</taxon>
    </lineage>
</organism>
<evidence type="ECO:0000313" key="2">
    <source>
        <dbReference type="Proteomes" id="UP000018141"/>
    </source>
</evidence>
<dbReference type="Proteomes" id="UP000018141">
    <property type="component" value="Unassembled WGS sequence"/>
</dbReference>
<comment type="caution">
    <text evidence="1">The sequence shown here is derived from an EMBL/GenBank/DDBJ whole genome shotgun (WGS) entry which is preliminary data.</text>
</comment>
<accession>R7A9I3</accession>
<gene>
    <name evidence="1" type="ORF">BN656_01638</name>
</gene>
<protein>
    <submittedName>
        <fullName evidence="1">Cassette chromosome recombinase B</fullName>
    </submittedName>
</protein>
<proteinExistence type="predicted"/>
<dbReference type="EMBL" id="CBHH010000049">
    <property type="protein sequence ID" value="CDD57463.1"/>
    <property type="molecule type" value="Genomic_DNA"/>
</dbReference>
<reference evidence="1" key="1">
    <citation type="submission" date="2012-11" db="EMBL/GenBank/DDBJ databases">
        <title>Dependencies among metagenomic species, viruses, plasmids and units of genetic variation.</title>
        <authorList>
            <person name="Nielsen H.B."/>
            <person name="Almeida M."/>
            <person name="Juncker A.S."/>
            <person name="Rasmussen S."/>
            <person name="Li J."/>
            <person name="Sunagawa S."/>
            <person name="Plichta D."/>
            <person name="Gautier L."/>
            <person name="Le Chatelier E."/>
            <person name="Peletier E."/>
            <person name="Bonde I."/>
            <person name="Nielsen T."/>
            <person name="Manichanh C."/>
            <person name="Arumugam M."/>
            <person name="Batto J."/>
            <person name="Santos M.B.Q.D."/>
            <person name="Blom N."/>
            <person name="Borruel N."/>
            <person name="Burgdorf K.S."/>
            <person name="Boumezbeur F."/>
            <person name="Casellas F."/>
            <person name="Dore J."/>
            <person name="Guarner F."/>
            <person name="Hansen T."/>
            <person name="Hildebrand F."/>
            <person name="Kaas R.S."/>
            <person name="Kennedy S."/>
            <person name="Kristiansen K."/>
            <person name="Kultima J.R."/>
            <person name="Leonard P."/>
            <person name="Levenez F."/>
            <person name="Lund O."/>
            <person name="Moumen B."/>
            <person name="Le Paslier D."/>
            <person name="Pons N."/>
            <person name="Pedersen O."/>
            <person name="Prifti E."/>
            <person name="Qin J."/>
            <person name="Raes J."/>
            <person name="Tap J."/>
            <person name="Tims S."/>
            <person name="Ussery D.W."/>
            <person name="Yamada T."/>
            <person name="MetaHit consortium"/>
            <person name="Renault P."/>
            <person name="Sicheritz-Ponten T."/>
            <person name="Bork P."/>
            <person name="Wang J."/>
            <person name="Brunak S."/>
            <person name="Ehrlich S.D."/>
        </authorList>
    </citation>
    <scope>NUCLEOTIDE SEQUENCE [LARGE SCALE GENOMIC DNA]</scope>
</reference>
<dbReference type="AlphaFoldDB" id="R7A9I3"/>
<sequence length="57" mass="6749">MAAVDLSEVAGFEMLEGQMKLRKLNKEIVDALVAKNVVYDRERIEIKWEFRDEFNME</sequence>